<name>A0ABQ1MAL0_9PROT</name>
<proteinExistence type="predicted"/>
<dbReference type="Proteomes" id="UP000637769">
    <property type="component" value="Unassembled WGS sequence"/>
</dbReference>
<accession>A0ABQ1MAL0</accession>
<sequence>MDRHISAEGECNTPVERQINHFFDNDAGAISPIGFHRYRITSLKDATLAEIQGIAHPTTDGELATTTEHDTIV</sequence>
<reference evidence="2" key="1">
    <citation type="journal article" date="2019" name="Int. J. Syst. Evol. Microbiol.">
        <title>The Global Catalogue of Microorganisms (GCM) 10K type strain sequencing project: providing services to taxonomists for standard genome sequencing and annotation.</title>
        <authorList>
            <consortium name="The Broad Institute Genomics Platform"/>
            <consortium name="The Broad Institute Genome Sequencing Center for Infectious Disease"/>
            <person name="Wu L."/>
            <person name="Ma J."/>
        </authorList>
    </citation>
    <scope>NUCLEOTIDE SEQUENCE [LARGE SCALE GENOMIC DNA]</scope>
    <source>
        <strain evidence="2">CCM 7132</strain>
    </source>
</reference>
<comment type="caution">
    <text evidence="1">The sequence shown here is derived from an EMBL/GenBank/DDBJ whole genome shotgun (WGS) entry which is preliminary data.</text>
</comment>
<keyword evidence="2" id="KW-1185">Reference proteome</keyword>
<evidence type="ECO:0000313" key="1">
    <source>
        <dbReference type="EMBL" id="GGC34297.1"/>
    </source>
</evidence>
<organism evidence="1 2">
    <name type="scientific">Asaia siamensis</name>
    <dbReference type="NCBI Taxonomy" id="110479"/>
    <lineage>
        <taxon>Bacteria</taxon>
        <taxon>Pseudomonadati</taxon>
        <taxon>Pseudomonadota</taxon>
        <taxon>Alphaproteobacteria</taxon>
        <taxon>Acetobacterales</taxon>
        <taxon>Acetobacteraceae</taxon>
        <taxon>Asaia</taxon>
    </lineage>
</organism>
<gene>
    <name evidence="1" type="ORF">GCM10007207_19820</name>
</gene>
<evidence type="ECO:0000313" key="2">
    <source>
        <dbReference type="Proteomes" id="UP000637769"/>
    </source>
</evidence>
<protein>
    <submittedName>
        <fullName evidence="1">Uncharacterized protein</fullName>
    </submittedName>
</protein>
<dbReference type="EMBL" id="BMCH01000005">
    <property type="protein sequence ID" value="GGC34297.1"/>
    <property type="molecule type" value="Genomic_DNA"/>
</dbReference>